<dbReference type="InterPro" id="IPR007507">
    <property type="entry name" value="Glycos_transf_N"/>
</dbReference>
<protein>
    <recommendedName>
        <fullName evidence="3 7">3-deoxy-D-manno-octulosonic acid transferase</fullName>
        <shortName evidence="7">Kdo transferase</shortName>
        <ecNumber evidence="2 7">2.4.99.12</ecNumber>
    </recommendedName>
    <alternativeName>
        <fullName evidence="5 7">Lipid IV(A) 3-deoxy-D-manno-octulosonic acid transferase</fullName>
    </alternativeName>
</protein>
<dbReference type="RefSeq" id="WP_394607130.1">
    <property type="nucleotide sequence ID" value="NZ_JBIHSN010000002.1"/>
</dbReference>
<dbReference type="PANTHER" id="PTHR42755">
    <property type="entry name" value="3-DEOXY-MANNO-OCTULOSONATE CYTIDYLYLTRANSFERASE"/>
    <property type="match status" value="1"/>
</dbReference>
<evidence type="ECO:0000256" key="7">
    <source>
        <dbReference type="RuleBase" id="RU365103"/>
    </source>
</evidence>
<gene>
    <name evidence="9" type="primary">waaA</name>
    <name evidence="9" type="ORF">ACGRQ9_01460</name>
</gene>
<evidence type="ECO:0000259" key="8">
    <source>
        <dbReference type="Pfam" id="PF04413"/>
    </source>
</evidence>
<sequence>MKVFLFKIVYTTILVLFFPLGIFLLLKNKKGKPRVGKRWVEYFGVIDGIPSSPMWIHAASVGEVIAAKSVVISLRNKYPDTPILITTTTTTGCEQVSKLFSTDDLVYHRYIPIDFSICIRIFLNKVHPKVFIIMETELWPNTLLTVHSKRIPIYLVNGRLSDKSYDGYRKIPVLKDIICKSINKVFAQYSSDKQNFMKLGFSSGDILITGSVKADINIEETVYTSSINLRHQLGIDNFIWVAASTHPGEDEIVLTAHKKLLETVPHAKLILVARHPERFNSLSHIVNSYGLTSLMHTDNNGKDIIDQSVYVGNVMGELLVFISASNVCFIGGSLLGEKVGGHNVLEPAALKKPILIGPSYFNFKSITDELIDLGCCHVCNNAMDIFEHLIEYSNNQFVELRHGDLAKSYIDESRGAVSKIVDSLDFY</sequence>
<comment type="subcellular location">
    <subcellularLocation>
        <location evidence="7">Cell membrane</location>
    </subcellularLocation>
</comment>
<accession>A0ABW7IRH3</accession>
<evidence type="ECO:0000256" key="3">
    <source>
        <dbReference type="ARBA" id="ARBA00019077"/>
    </source>
</evidence>
<comment type="catalytic activity">
    <reaction evidence="6 7">
        <text>lipid IVA (E. coli) + CMP-3-deoxy-beta-D-manno-octulosonate = alpha-Kdo-(2-&gt;6)-lipid IVA (E. coli) + CMP + H(+)</text>
        <dbReference type="Rhea" id="RHEA:28066"/>
        <dbReference type="ChEBI" id="CHEBI:15378"/>
        <dbReference type="ChEBI" id="CHEBI:58603"/>
        <dbReference type="ChEBI" id="CHEBI:60364"/>
        <dbReference type="ChEBI" id="CHEBI:60377"/>
        <dbReference type="ChEBI" id="CHEBI:85987"/>
        <dbReference type="EC" id="2.4.99.12"/>
    </reaction>
</comment>
<feature type="transmembrane region" description="Helical" evidence="7">
    <location>
        <begin position="6"/>
        <end position="26"/>
    </location>
</feature>
<keyword evidence="10" id="KW-1185">Reference proteome</keyword>
<keyword evidence="4 7" id="KW-0808">Transferase</keyword>
<dbReference type="Gene3D" id="3.40.50.11720">
    <property type="entry name" value="3-Deoxy-D-manno-octulosonic-acid transferase, N-terminal domain"/>
    <property type="match status" value="1"/>
</dbReference>
<organism evidence="9 10">
    <name type="scientific">Vibrio rumoiensis</name>
    <dbReference type="NCBI Taxonomy" id="76258"/>
    <lineage>
        <taxon>Bacteria</taxon>
        <taxon>Pseudomonadati</taxon>
        <taxon>Pseudomonadota</taxon>
        <taxon>Gammaproteobacteria</taxon>
        <taxon>Vibrionales</taxon>
        <taxon>Vibrionaceae</taxon>
        <taxon>Vibrio</taxon>
    </lineage>
</organism>
<feature type="domain" description="3-deoxy-D-manno-octulosonic-acid transferase N-terminal" evidence="8">
    <location>
        <begin position="38"/>
        <end position="216"/>
    </location>
</feature>
<dbReference type="Pfam" id="PF04413">
    <property type="entry name" value="Glycos_transf_N"/>
    <property type="match status" value="1"/>
</dbReference>
<reference evidence="9 10" key="1">
    <citation type="submission" date="2024-10" db="EMBL/GenBank/DDBJ databases">
        <authorList>
            <person name="Yibar A."/>
            <person name="Saticioglu I.B."/>
            <person name="Duman M."/>
            <person name="Ajmi N."/>
            <person name="Gurler F."/>
            <person name="Ay H."/>
            <person name="Onuk E."/>
            <person name="Guler S."/>
            <person name="Romalde J.L."/>
        </authorList>
    </citation>
    <scope>NUCLEOTIDE SEQUENCE [LARGE SCALE GENOMIC DNA]</scope>
    <source>
        <strain evidence="9 10">14-MA-B</strain>
    </source>
</reference>
<dbReference type="EMBL" id="JBIHSN010000002">
    <property type="protein sequence ID" value="MFH0264211.1"/>
    <property type="molecule type" value="Genomic_DNA"/>
</dbReference>
<keyword evidence="7" id="KW-1133">Transmembrane helix</keyword>
<comment type="function">
    <text evidence="7">Involved in lipopolysaccharide (LPS) biosynthesis. Catalyzes the transfer of 3-deoxy-D-manno-octulosonate (Kdo) residue(s) from CMP-Kdo to lipid IV(A), the tetraacyldisaccharide-1,4'-bisphosphate precursor of lipid A.</text>
</comment>
<dbReference type="PANTHER" id="PTHR42755:SF1">
    <property type="entry name" value="3-DEOXY-D-MANNO-OCTULOSONIC ACID TRANSFERASE, MITOCHONDRIAL-RELATED"/>
    <property type="match status" value="1"/>
</dbReference>
<evidence type="ECO:0000256" key="4">
    <source>
        <dbReference type="ARBA" id="ARBA00022679"/>
    </source>
</evidence>
<evidence type="ECO:0000256" key="2">
    <source>
        <dbReference type="ARBA" id="ARBA00012621"/>
    </source>
</evidence>
<evidence type="ECO:0000256" key="5">
    <source>
        <dbReference type="ARBA" id="ARBA00031445"/>
    </source>
</evidence>
<evidence type="ECO:0000256" key="6">
    <source>
        <dbReference type="ARBA" id="ARBA00049183"/>
    </source>
</evidence>
<dbReference type="Gene3D" id="3.40.50.2000">
    <property type="entry name" value="Glycogen Phosphorylase B"/>
    <property type="match status" value="1"/>
</dbReference>
<evidence type="ECO:0000313" key="10">
    <source>
        <dbReference type="Proteomes" id="UP001607151"/>
    </source>
</evidence>
<keyword evidence="7" id="KW-0448">Lipopolysaccharide biosynthesis</keyword>
<dbReference type="InterPro" id="IPR038107">
    <property type="entry name" value="Glycos_transf_N_sf"/>
</dbReference>
<proteinExistence type="inferred from homology"/>
<evidence type="ECO:0000256" key="1">
    <source>
        <dbReference type="ARBA" id="ARBA00004713"/>
    </source>
</evidence>
<dbReference type="EC" id="2.4.99.12" evidence="2 7"/>
<dbReference type="GO" id="GO:0043842">
    <property type="term" value="F:Kdo transferase activity"/>
    <property type="evidence" value="ECO:0007669"/>
    <property type="project" value="UniProtKB-EC"/>
</dbReference>
<comment type="similarity">
    <text evidence="7">Belongs to the glycosyltransferase group 1 family.</text>
</comment>
<name>A0ABW7IRH3_9VIBR</name>
<keyword evidence="7" id="KW-1003">Cell membrane</keyword>
<dbReference type="Proteomes" id="UP001607151">
    <property type="component" value="Unassembled WGS sequence"/>
</dbReference>
<comment type="pathway">
    <text evidence="1 7">Bacterial outer membrane biogenesis; LPS core biosynthesis.</text>
</comment>
<dbReference type="NCBIfam" id="NF004388">
    <property type="entry name" value="PRK05749.1-4"/>
    <property type="match status" value="1"/>
</dbReference>
<keyword evidence="7" id="KW-0472">Membrane</keyword>
<evidence type="ECO:0000313" key="9">
    <source>
        <dbReference type="EMBL" id="MFH0264211.1"/>
    </source>
</evidence>
<dbReference type="InterPro" id="IPR039901">
    <property type="entry name" value="Kdotransferase"/>
</dbReference>
<keyword evidence="7" id="KW-0812">Transmembrane</keyword>
<dbReference type="SUPFAM" id="SSF53756">
    <property type="entry name" value="UDP-Glycosyltransferase/glycogen phosphorylase"/>
    <property type="match status" value="1"/>
</dbReference>
<keyword evidence="9" id="KW-0328">Glycosyltransferase</keyword>
<comment type="caution">
    <text evidence="9">The sequence shown here is derived from an EMBL/GenBank/DDBJ whole genome shotgun (WGS) entry which is preliminary data.</text>
</comment>